<dbReference type="GO" id="GO:0006282">
    <property type="term" value="P:regulation of DNA repair"/>
    <property type="evidence" value="ECO:0007669"/>
    <property type="project" value="InterPro"/>
</dbReference>
<evidence type="ECO:0000259" key="4">
    <source>
        <dbReference type="Pfam" id="PF05028"/>
    </source>
</evidence>
<dbReference type="GO" id="GO:1990966">
    <property type="term" value="P:ATP generation from poly-ADP-D-ribose"/>
    <property type="evidence" value="ECO:0007669"/>
    <property type="project" value="TreeGrafter"/>
</dbReference>
<dbReference type="AlphaFoldDB" id="A0A182IWH9"/>
<dbReference type="EnsemblMetazoa" id="AATE006833-RA">
    <property type="protein sequence ID" value="AATE006833-PA.1"/>
    <property type="gene ID" value="AATE006833"/>
</dbReference>
<reference evidence="6" key="1">
    <citation type="submission" date="2022-08" db="UniProtKB">
        <authorList>
            <consortium name="EnsemblMetazoa"/>
        </authorList>
    </citation>
    <scope>IDENTIFICATION</scope>
    <source>
        <strain evidence="6">EBRO</strain>
    </source>
</reference>
<keyword evidence="3" id="KW-0378">Hydrolase</keyword>
<dbReference type="GO" id="GO:0004649">
    <property type="term" value="F:poly(ADP-ribose) glycohydrolase activity"/>
    <property type="evidence" value="ECO:0007669"/>
    <property type="project" value="UniProtKB-EC"/>
</dbReference>
<dbReference type="InterPro" id="IPR007724">
    <property type="entry name" value="Poly_GlycHdrlase"/>
</dbReference>
<evidence type="ECO:0000256" key="1">
    <source>
        <dbReference type="ARBA" id="ARBA00009545"/>
    </source>
</evidence>
<dbReference type="InterPro" id="IPR046372">
    <property type="entry name" value="PARG_cat_C"/>
</dbReference>
<dbReference type="EC" id="3.2.1.143" evidence="2"/>
<dbReference type="GO" id="GO:0005737">
    <property type="term" value="C:cytoplasm"/>
    <property type="evidence" value="ECO:0007669"/>
    <property type="project" value="TreeGrafter"/>
</dbReference>
<feature type="domain" description="PARG catalytic Macro" evidence="4">
    <location>
        <begin position="285"/>
        <end position="480"/>
    </location>
</feature>
<accession>A0A182IWH9</accession>
<evidence type="ECO:0000259" key="5">
    <source>
        <dbReference type="Pfam" id="PF20811"/>
    </source>
</evidence>
<protein>
    <recommendedName>
        <fullName evidence="2">poly(ADP-ribose) glycohydrolase</fullName>
        <ecNumber evidence="2">3.2.1.143</ecNumber>
    </recommendedName>
</protein>
<dbReference type="Pfam" id="PF05028">
    <property type="entry name" value="PARG_cat_C"/>
    <property type="match status" value="1"/>
</dbReference>
<dbReference type="PANTHER" id="PTHR12837">
    <property type="entry name" value="POLY ADP-RIBOSE GLYCOHYDROLASE"/>
    <property type="match status" value="1"/>
</dbReference>
<evidence type="ECO:0000256" key="3">
    <source>
        <dbReference type="ARBA" id="ARBA00022801"/>
    </source>
</evidence>
<sequence>MDVSDANELDTSGDSVEKDRQRKDCPLEAIYRHRGPYDLPHVDKIQRSELHTVLYELPYLVAAMEPPRPYQSQGPGAIGSCSVRLATAAKCVMRNADGTPGIESRWNLVCRALVKPITNSRQLEATIMIYNPDYRTRYQFTALHRLFEQCEECEQSAFFNDTLRRMAELALQLTDLIRVPIPLLAQRQNHAISMTQQQAACLLANAFFCTFPQPRAAQARSYPVANFAALFASNSQSAVEKLKCLCHYFRRVCCVSIPTGVLTYERRYMPKHTLPDWSNIGCQFDRDRAPMHVSDEGTIEDQGTGLLQMVFANRFLGGGVIGNGCVQEEIRCVICPELLIGRLLFESLRETEAYFVFGAEQYCTYENYAASFTYGGDHRDETPRDVCGRRRCYIVGLDALKVLEDRTNQYSERSILRELHKAYVGFRHPLSGTAPGIATGNWGCGAFGGYAPLKALLQLMVACVTGRPLLYFSCNERDLQKQLCNLYAFLTERRVSVATVFELLVRYGTENTSQGLSDVYTFLYQRLMETLPPR</sequence>
<dbReference type="VEuPathDB" id="VectorBase:AATE006833"/>
<dbReference type="Pfam" id="PF20811">
    <property type="entry name" value="PARG_cat_N"/>
    <property type="match status" value="1"/>
</dbReference>
<dbReference type="PANTHER" id="PTHR12837:SF15">
    <property type="entry name" value="POLY(ADP-RIBOSE) GLYCOHYDROLASE"/>
    <property type="match status" value="1"/>
</dbReference>
<name>A0A182IWH9_ANOAO</name>
<dbReference type="GO" id="GO:0009225">
    <property type="term" value="P:nucleotide-sugar metabolic process"/>
    <property type="evidence" value="ECO:0007669"/>
    <property type="project" value="TreeGrafter"/>
</dbReference>
<evidence type="ECO:0000313" key="6">
    <source>
        <dbReference type="EnsemblMetazoa" id="AATE006833-PA.1"/>
    </source>
</evidence>
<proteinExistence type="inferred from homology"/>
<organism evidence="6">
    <name type="scientific">Anopheles atroparvus</name>
    <name type="common">European mosquito</name>
    <dbReference type="NCBI Taxonomy" id="41427"/>
    <lineage>
        <taxon>Eukaryota</taxon>
        <taxon>Metazoa</taxon>
        <taxon>Ecdysozoa</taxon>
        <taxon>Arthropoda</taxon>
        <taxon>Hexapoda</taxon>
        <taxon>Insecta</taxon>
        <taxon>Pterygota</taxon>
        <taxon>Neoptera</taxon>
        <taxon>Endopterygota</taxon>
        <taxon>Diptera</taxon>
        <taxon>Nematocera</taxon>
        <taxon>Culicoidea</taxon>
        <taxon>Culicidae</taxon>
        <taxon>Anophelinae</taxon>
        <taxon>Anopheles</taxon>
    </lineage>
</organism>
<dbReference type="GO" id="GO:0005634">
    <property type="term" value="C:nucleus"/>
    <property type="evidence" value="ECO:0007669"/>
    <property type="project" value="TreeGrafter"/>
</dbReference>
<feature type="domain" description="PARG helical" evidence="5">
    <location>
        <begin position="152"/>
        <end position="266"/>
    </location>
</feature>
<dbReference type="EMBL" id="AXCP01007786">
    <property type="status" value="NOT_ANNOTATED_CDS"/>
    <property type="molecule type" value="Genomic_DNA"/>
</dbReference>
<dbReference type="InterPro" id="IPR048362">
    <property type="entry name" value="PARG_helical"/>
</dbReference>
<dbReference type="GO" id="GO:0005975">
    <property type="term" value="P:carbohydrate metabolic process"/>
    <property type="evidence" value="ECO:0007669"/>
    <property type="project" value="InterPro"/>
</dbReference>
<comment type="similarity">
    <text evidence="1">Belongs to the poly(ADP-ribose) glycohydrolase family.</text>
</comment>
<dbReference type="STRING" id="41427.A0A182IWH9"/>
<evidence type="ECO:0000256" key="2">
    <source>
        <dbReference type="ARBA" id="ARBA00012255"/>
    </source>
</evidence>